<feature type="domain" description="PurM-like N-terminal" evidence="2">
    <location>
        <begin position="57"/>
        <end position="163"/>
    </location>
</feature>
<dbReference type="HOGENOM" id="CLU_041631_0_0_2"/>
<dbReference type="SUPFAM" id="SSF56042">
    <property type="entry name" value="PurM C-terminal domain-like"/>
    <property type="match status" value="1"/>
</dbReference>
<accession>C6A3P3</accession>
<keyword evidence="5" id="KW-1185">Reference proteome</keyword>
<dbReference type="InterPro" id="IPR011854">
    <property type="entry name" value="HypE"/>
</dbReference>
<feature type="domain" description="PurM-like C-terminal" evidence="3">
    <location>
        <begin position="174"/>
        <end position="328"/>
    </location>
</feature>
<organism evidence="4 5">
    <name type="scientific">Thermococcus sibiricus (strain DSM 12597 / MM 739)</name>
    <dbReference type="NCBI Taxonomy" id="604354"/>
    <lineage>
        <taxon>Archaea</taxon>
        <taxon>Methanobacteriati</taxon>
        <taxon>Methanobacteriota</taxon>
        <taxon>Thermococci</taxon>
        <taxon>Thermococcales</taxon>
        <taxon>Thermococcaceae</taxon>
        <taxon>Thermococcus</taxon>
    </lineage>
</organism>
<dbReference type="Pfam" id="PF00586">
    <property type="entry name" value="AIRS"/>
    <property type="match status" value="1"/>
</dbReference>
<dbReference type="Pfam" id="PF02769">
    <property type="entry name" value="AIRS_C"/>
    <property type="match status" value="1"/>
</dbReference>
<reference evidence="4 5" key="1">
    <citation type="journal article" date="2009" name="Appl. Environ. Microbiol.">
        <title>Metabolic versatility and indigenous origin of the archaeon Thermococcus sibiricus, isolated from a siberian oil reservoir, as revealed by genome analysis.</title>
        <authorList>
            <person name="Mardanov A.V."/>
            <person name="Ravin N.V."/>
            <person name="Svetlitchnyi V.A."/>
            <person name="Beletsky A.V."/>
            <person name="Miroshnichenko M.L."/>
            <person name="Bonch-Osmolovskaya E.A."/>
            <person name="Skryabin K.G."/>
        </authorList>
    </citation>
    <scope>NUCLEOTIDE SEQUENCE [LARGE SCALE GENOMIC DNA]</scope>
    <source>
        <strain evidence="5">DSM 12597 / MM 739</strain>
    </source>
</reference>
<dbReference type="InterPro" id="IPR010918">
    <property type="entry name" value="PurM-like_C_dom"/>
</dbReference>
<dbReference type="Gene3D" id="3.30.1330.10">
    <property type="entry name" value="PurM-like, N-terminal domain"/>
    <property type="match status" value="1"/>
</dbReference>
<evidence type="ECO:0000313" key="5">
    <source>
        <dbReference type="Proteomes" id="UP000009079"/>
    </source>
</evidence>
<dbReference type="PANTHER" id="PTHR30303">
    <property type="entry name" value="HYDROGENASE ISOENZYMES FORMATION PROTEIN HYPE"/>
    <property type="match status" value="1"/>
</dbReference>
<dbReference type="eggNOG" id="arCOG00636">
    <property type="taxonomic scope" value="Archaea"/>
</dbReference>
<dbReference type="PANTHER" id="PTHR30303:SF4">
    <property type="entry name" value="HYDROGENASE EXPRESSION_FORMATION PROTEIN HYPE"/>
    <property type="match status" value="1"/>
</dbReference>
<evidence type="ECO:0000313" key="4">
    <source>
        <dbReference type="EMBL" id="ACS90238.1"/>
    </source>
</evidence>
<dbReference type="EMBL" id="CP001463">
    <property type="protein sequence ID" value="ACS90238.1"/>
    <property type="molecule type" value="Genomic_DNA"/>
</dbReference>
<dbReference type="STRING" id="604354.TSIB_1184"/>
<dbReference type="GO" id="GO:0051604">
    <property type="term" value="P:protein maturation"/>
    <property type="evidence" value="ECO:0007669"/>
    <property type="project" value="TreeGrafter"/>
</dbReference>
<comment type="similarity">
    <text evidence="1">Belongs to the HypE family.</text>
</comment>
<sequence length="349" mass="38791">MIILYKKQQTILVRISNGGLLMLPFGKIRSEVLNNIILKNISVNDPKIVFGPKEGFDAAVLEYDEKNYLVIATDPILGVPKEHFGFFTYHFASSDVAVFGAIPKWLIVNLLLPNGTTEEDLNSVMRELNEECKKYGTSIIGGHTGVYSTTRSFTATTTAIGLVKKDELKLPLAKPGDDIIITKGIAIEFAVGAAWFRTEELKKILSPSQISSLREMYTLETVVKDALLAKKFARGMHDVTEGGLTTLHEIADNSEVGFEVYYEKLHMPPLVKKVVKFYGVNPLTVSSTGTLIIISPQENTSKLIKALHSHGINASTVGKFTEEKERALIKKGRKEEFPKFEKDAYAEMY</sequence>
<dbReference type="InterPro" id="IPR036676">
    <property type="entry name" value="PurM-like_C_sf"/>
</dbReference>
<dbReference type="InterPro" id="IPR016188">
    <property type="entry name" value="PurM-like_N"/>
</dbReference>
<proteinExistence type="inferred from homology"/>
<gene>
    <name evidence="4" type="ordered locus">TSIB_1184</name>
</gene>
<dbReference type="AlphaFoldDB" id="C6A3P3"/>
<name>C6A3P3_THESM</name>
<dbReference type="Gene3D" id="3.90.650.10">
    <property type="entry name" value="PurM-like C-terminal domain"/>
    <property type="match status" value="1"/>
</dbReference>
<evidence type="ECO:0000256" key="1">
    <source>
        <dbReference type="ARBA" id="ARBA00006243"/>
    </source>
</evidence>
<dbReference type="SUPFAM" id="SSF55326">
    <property type="entry name" value="PurM N-terminal domain-like"/>
    <property type="match status" value="1"/>
</dbReference>
<dbReference type="InterPro" id="IPR036921">
    <property type="entry name" value="PurM-like_N_sf"/>
</dbReference>
<dbReference type="PIRSF" id="PIRSF005644">
    <property type="entry name" value="Hdrgns_mtr_HypE"/>
    <property type="match status" value="1"/>
</dbReference>
<evidence type="ECO:0000259" key="2">
    <source>
        <dbReference type="Pfam" id="PF00586"/>
    </source>
</evidence>
<protein>
    <submittedName>
        <fullName evidence="4">Hydrogenase expression/formation protein HypE</fullName>
    </submittedName>
</protein>
<dbReference type="Proteomes" id="UP000009079">
    <property type="component" value="Chromosome"/>
</dbReference>
<evidence type="ECO:0000259" key="3">
    <source>
        <dbReference type="Pfam" id="PF02769"/>
    </source>
</evidence>
<dbReference type="CDD" id="cd06061">
    <property type="entry name" value="PurM-like1"/>
    <property type="match status" value="1"/>
</dbReference>
<dbReference type="KEGG" id="tsi:TSIB_1184"/>